<protein>
    <submittedName>
        <fullName evidence="2">Uncharacterized protein</fullName>
    </submittedName>
</protein>
<feature type="transmembrane region" description="Helical" evidence="1">
    <location>
        <begin position="61"/>
        <end position="83"/>
    </location>
</feature>
<accession>A0A0C2J2D9</accession>
<keyword evidence="1" id="KW-0472">Membrane</keyword>
<gene>
    <name evidence="2" type="ORF">RF11_10123</name>
</gene>
<proteinExistence type="predicted"/>
<sequence>MSVKLAMGCSVYISFFVRLMFLVLRNRNSFKKFETKDSYKFHLRMDKLMCLAANDCIRNAFYCIFDMIIMIAINFFLILWMALMTKSEVSIKVHRESLPRYSYDE</sequence>
<evidence type="ECO:0000313" key="2">
    <source>
        <dbReference type="EMBL" id="KII72034.1"/>
    </source>
</evidence>
<comment type="caution">
    <text evidence="2">The sequence shown here is derived from an EMBL/GenBank/DDBJ whole genome shotgun (WGS) entry which is preliminary data.</text>
</comment>
<dbReference type="EMBL" id="JWZT01001443">
    <property type="protein sequence ID" value="KII72034.1"/>
    <property type="molecule type" value="Genomic_DNA"/>
</dbReference>
<feature type="transmembrane region" description="Helical" evidence="1">
    <location>
        <begin position="6"/>
        <end position="24"/>
    </location>
</feature>
<dbReference type="Proteomes" id="UP000031668">
    <property type="component" value="Unassembled WGS sequence"/>
</dbReference>
<name>A0A0C2J2D9_THEKT</name>
<keyword evidence="1" id="KW-0812">Transmembrane</keyword>
<dbReference type="AlphaFoldDB" id="A0A0C2J2D9"/>
<keyword evidence="3" id="KW-1185">Reference proteome</keyword>
<keyword evidence="1" id="KW-1133">Transmembrane helix</keyword>
<evidence type="ECO:0000313" key="3">
    <source>
        <dbReference type="Proteomes" id="UP000031668"/>
    </source>
</evidence>
<organism evidence="2 3">
    <name type="scientific">Thelohanellus kitauei</name>
    <name type="common">Myxosporean</name>
    <dbReference type="NCBI Taxonomy" id="669202"/>
    <lineage>
        <taxon>Eukaryota</taxon>
        <taxon>Metazoa</taxon>
        <taxon>Cnidaria</taxon>
        <taxon>Myxozoa</taxon>
        <taxon>Myxosporea</taxon>
        <taxon>Bivalvulida</taxon>
        <taxon>Platysporina</taxon>
        <taxon>Myxobolidae</taxon>
        <taxon>Thelohanellus</taxon>
    </lineage>
</organism>
<reference evidence="2 3" key="1">
    <citation type="journal article" date="2014" name="Genome Biol. Evol.">
        <title>The genome of the myxosporean Thelohanellus kitauei shows adaptations to nutrient acquisition within its fish host.</title>
        <authorList>
            <person name="Yang Y."/>
            <person name="Xiong J."/>
            <person name="Zhou Z."/>
            <person name="Huo F."/>
            <person name="Miao W."/>
            <person name="Ran C."/>
            <person name="Liu Y."/>
            <person name="Zhang J."/>
            <person name="Feng J."/>
            <person name="Wang M."/>
            <person name="Wang M."/>
            <person name="Wang L."/>
            <person name="Yao B."/>
        </authorList>
    </citation>
    <scope>NUCLEOTIDE SEQUENCE [LARGE SCALE GENOMIC DNA]</scope>
    <source>
        <strain evidence="2">Wuqing</strain>
    </source>
</reference>
<evidence type="ECO:0000256" key="1">
    <source>
        <dbReference type="SAM" id="Phobius"/>
    </source>
</evidence>